<evidence type="ECO:0000313" key="6">
    <source>
        <dbReference type="Proteomes" id="UP000662904"/>
    </source>
</evidence>
<dbReference type="PROSITE" id="PS50893">
    <property type="entry name" value="ABC_TRANSPORTER_2"/>
    <property type="match status" value="1"/>
</dbReference>
<organism evidence="5 6">
    <name type="scientific">Koleobacter methoxysyntrophicus</name>
    <dbReference type="NCBI Taxonomy" id="2751313"/>
    <lineage>
        <taxon>Bacteria</taxon>
        <taxon>Bacillati</taxon>
        <taxon>Bacillota</taxon>
        <taxon>Clostridia</taxon>
        <taxon>Koleobacterales</taxon>
        <taxon>Koleobacteraceae</taxon>
        <taxon>Koleobacter</taxon>
    </lineage>
</organism>
<dbReference type="Pfam" id="PF00005">
    <property type="entry name" value="ABC_tran"/>
    <property type="match status" value="1"/>
</dbReference>
<dbReference type="Proteomes" id="UP000662904">
    <property type="component" value="Chromosome"/>
</dbReference>
<keyword evidence="2" id="KW-0547">Nucleotide-binding</keyword>
<dbReference type="GO" id="GO:0016887">
    <property type="term" value="F:ATP hydrolysis activity"/>
    <property type="evidence" value="ECO:0007669"/>
    <property type="project" value="InterPro"/>
</dbReference>
<evidence type="ECO:0000259" key="4">
    <source>
        <dbReference type="PROSITE" id="PS50893"/>
    </source>
</evidence>
<protein>
    <submittedName>
        <fullName evidence="5">Bicarbonate transport ATP-binding protein CmpD</fullName>
        <ecNumber evidence="5">3.6.3.-</ecNumber>
    </submittedName>
</protein>
<dbReference type="InterPro" id="IPR003593">
    <property type="entry name" value="AAA+_ATPase"/>
</dbReference>
<dbReference type="CDD" id="cd03293">
    <property type="entry name" value="ABC_NrtD_SsuB_transporters"/>
    <property type="match status" value="1"/>
</dbReference>
<gene>
    <name evidence="5" type="primary">cmpD</name>
    <name evidence="5" type="ORF">H0A61_01043</name>
</gene>
<reference evidence="5" key="1">
    <citation type="submission" date="2020-07" db="EMBL/GenBank/DDBJ databases">
        <title>Koleobacter methoxysyntrophicus gen. nov., sp. nov., a novel anaerobic bacterium isolated from deep subsurface oil field and proposal of Koleobacterales ord. nov. in the phylum Firmicutes.</title>
        <authorList>
            <person name="Sakamoto S."/>
            <person name="Tamaki H."/>
        </authorList>
    </citation>
    <scope>NUCLEOTIDE SEQUENCE</scope>
    <source>
        <strain evidence="5">NRmbB1</strain>
    </source>
</reference>
<dbReference type="PROSITE" id="PS00211">
    <property type="entry name" value="ABC_TRANSPORTER_1"/>
    <property type="match status" value="1"/>
</dbReference>
<dbReference type="InterPro" id="IPR017871">
    <property type="entry name" value="ABC_transporter-like_CS"/>
</dbReference>
<dbReference type="GO" id="GO:0005524">
    <property type="term" value="F:ATP binding"/>
    <property type="evidence" value="ECO:0007669"/>
    <property type="project" value="UniProtKB-KW"/>
</dbReference>
<evidence type="ECO:0000256" key="1">
    <source>
        <dbReference type="ARBA" id="ARBA00022448"/>
    </source>
</evidence>
<dbReference type="InterPro" id="IPR050166">
    <property type="entry name" value="ABC_transporter_ATP-bind"/>
</dbReference>
<feature type="domain" description="ABC transporter" evidence="4">
    <location>
        <begin position="5"/>
        <end position="239"/>
    </location>
</feature>
<proteinExistence type="predicted"/>
<dbReference type="AlphaFoldDB" id="A0A8A0RM57"/>
<dbReference type="RefSeq" id="WP_206708903.1">
    <property type="nucleotide sequence ID" value="NZ_CP059066.1"/>
</dbReference>
<evidence type="ECO:0000256" key="2">
    <source>
        <dbReference type="ARBA" id="ARBA00022741"/>
    </source>
</evidence>
<keyword evidence="3 5" id="KW-0067">ATP-binding</keyword>
<dbReference type="EMBL" id="CP059066">
    <property type="protein sequence ID" value="QSQ08700.1"/>
    <property type="molecule type" value="Genomic_DNA"/>
</dbReference>
<keyword evidence="6" id="KW-1185">Reference proteome</keyword>
<keyword evidence="1" id="KW-0813">Transport</keyword>
<dbReference type="PANTHER" id="PTHR42788">
    <property type="entry name" value="TAURINE IMPORT ATP-BINDING PROTEIN-RELATED"/>
    <property type="match status" value="1"/>
</dbReference>
<evidence type="ECO:0000256" key="3">
    <source>
        <dbReference type="ARBA" id="ARBA00022840"/>
    </source>
</evidence>
<evidence type="ECO:0000313" key="5">
    <source>
        <dbReference type="EMBL" id="QSQ08700.1"/>
    </source>
</evidence>
<keyword evidence="5" id="KW-0378">Hydrolase</keyword>
<dbReference type="SUPFAM" id="SSF52540">
    <property type="entry name" value="P-loop containing nucleoside triphosphate hydrolases"/>
    <property type="match status" value="1"/>
</dbReference>
<dbReference type="InterPro" id="IPR027417">
    <property type="entry name" value="P-loop_NTPase"/>
</dbReference>
<dbReference type="InterPro" id="IPR003439">
    <property type="entry name" value="ABC_transporter-like_ATP-bd"/>
</dbReference>
<dbReference type="KEGG" id="kme:H0A61_01043"/>
<name>A0A8A0RM57_9FIRM</name>
<dbReference type="EC" id="3.6.3.-" evidence="5"/>
<accession>A0A8A0RM57</accession>
<dbReference type="PANTHER" id="PTHR42788:SF10">
    <property type="entry name" value="ABC TRANSPORTER ATP-BINDING PROTEIN"/>
    <property type="match status" value="1"/>
</dbReference>
<sequence length="268" mass="30442">MATIMDVEGLCKRFQTSKSEITALHEVNFRVRQGEFLAVIGPSGCGKTTLLRCIAGLESPSLGEIRINDRPVTGPGTDRMMVFQDFNQLFPWLTVRDNILFPLKLVNRGKNNIERKVLAEYYLELVGLADYGHMYPHQLSGGMKQRVAIARALALSPKVLLMDEPFGSLDAITRTNLQEELLNIWEKTGVTIIFVTHNIEEAIMLADRIMVLKSGRVEKLMINTVTRPRYYDSPEFASLWEHLHNLLQGRREKEKLKGEIKKEVGLAF</sequence>
<dbReference type="SMART" id="SM00382">
    <property type="entry name" value="AAA"/>
    <property type="match status" value="1"/>
</dbReference>
<dbReference type="Gene3D" id="3.40.50.300">
    <property type="entry name" value="P-loop containing nucleotide triphosphate hydrolases"/>
    <property type="match status" value="1"/>
</dbReference>